<keyword evidence="4" id="KW-1185">Reference proteome</keyword>
<protein>
    <recommendedName>
        <fullName evidence="5">Malate dehydrogenase</fullName>
    </recommendedName>
</protein>
<evidence type="ECO:0000256" key="1">
    <source>
        <dbReference type="SAM" id="MobiDB-lite"/>
    </source>
</evidence>
<dbReference type="PANTHER" id="PTHR35567:SF1">
    <property type="entry name" value="CONSERVED FUNGAL PROTEIN (AFU_ORTHOLOGUE AFUA_1G14230)"/>
    <property type="match status" value="1"/>
</dbReference>
<evidence type="ECO:0000313" key="3">
    <source>
        <dbReference type="EMBL" id="ERF74464.1"/>
    </source>
</evidence>
<dbReference type="EMBL" id="KE720876">
    <property type="protein sequence ID" value="ERF74464.1"/>
    <property type="molecule type" value="Genomic_DNA"/>
</dbReference>
<evidence type="ECO:0000256" key="2">
    <source>
        <dbReference type="SAM" id="SignalP"/>
    </source>
</evidence>
<dbReference type="Pfam" id="PF11937">
    <property type="entry name" value="DUF3455"/>
    <property type="match status" value="1"/>
</dbReference>
<dbReference type="HOGENOM" id="CLU_067863_0_0_1"/>
<dbReference type="RefSeq" id="XP_007799848.1">
    <property type="nucleotide sequence ID" value="XM_007801657.1"/>
</dbReference>
<feature type="compositionally biased region" description="Basic and acidic residues" evidence="1">
    <location>
        <begin position="28"/>
        <end position="42"/>
    </location>
</feature>
<dbReference type="GeneID" id="19238937"/>
<organism evidence="3 4">
    <name type="scientific">Endocarpon pusillum (strain Z07020 / HMAS-L-300199)</name>
    <name type="common">Lichen-forming fungus</name>
    <dbReference type="NCBI Taxonomy" id="1263415"/>
    <lineage>
        <taxon>Eukaryota</taxon>
        <taxon>Fungi</taxon>
        <taxon>Dikarya</taxon>
        <taxon>Ascomycota</taxon>
        <taxon>Pezizomycotina</taxon>
        <taxon>Eurotiomycetes</taxon>
        <taxon>Chaetothyriomycetidae</taxon>
        <taxon>Verrucariales</taxon>
        <taxon>Verrucariaceae</taxon>
        <taxon>Endocarpon</taxon>
    </lineage>
</organism>
<feature type="chain" id="PRO_5004612318" description="Malate dehydrogenase" evidence="2">
    <location>
        <begin position="23"/>
        <end position="236"/>
    </location>
</feature>
<keyword evidence="2" id="KW-0732">Signal</keyword>
<dbReference type="Proteomes" id="UP000019373">
    <property type="component" value="Unassembled WGS sequence"/>
</dbReference>
<dbReference type="OMA" id="PKLGQHY"/>
<evidence type="ECO:0000313" key="4">
    <source>
        <dbReference type="Proteomes" id="UP000019373"/>
    </source>
</evidence>
<gene>
    <name evidence="3" type="ORF">EPUS_03902</name>
</gene>
<proteinExistence type="predicted"/>
<feature type="signal peptide" evidence="2">
    <location>
        <begin position="1"/>
        <end position="22"/>
    </location>
</feature>
<dbReference type="eggNOG" id="ENOG502S85Z">
    <property type="taxonomic scope" value="Eukaryota"/>
</dbReference>
<dbReference type="OrthoDB" id="1859733at2759"/>
<sequence>MHLSSTISFLTTSLLLLSTTTALPANDQNRRPCDKNKTRKDPLTSCPLEPAPSLPESALPPTSLTLRHVLLGKGTQNYTCANTNSPPVAAGALATLYDISCQVTDPNSRAKFDQKLIPDFLKNFSKSVQDLLPSTASAASVGDHYFRDGTTPMFVLNDGHFVAAGKVGGCAAPSSATGNENGAAVDWLKLARKQGEANGGIEEVYRVHTAGGRAPAACSKAGLLTVDYVAEYWMYG</sequence>
<evidence type="ECO:0008006" key="5">
    <source>
        <dbReference type="Google" id="ProtNLM"/>
    </source>
</evidence>
<dbReference type="InterPro" id="IPR021851">
    <property type="entry name" value="DUF3455"/>
</dbReference>
<reference evidence="4" key="1">
    <citation type="journal article" date="2014" name="BMC Genomics">
        <title>Genome characteristics reveal the impact of lichenization on lichen-forming fungus Endocarpon pusillum Hedwig (Verrucariales, Ascomycota).</title>
        <authorList>
            <person name="Wang Y.-Y."/>
            <person name="Liu B."/>
            <person name="Zhang X.-Y."/>
            <person name="Zhou Q.-M."/>
            <person name="Zhang T."/>
            <person name="Li H."/>
            <person name="Yu Y.-F."/>
            <person name="Zhang X.-L."/>
            <person name="Hao X.-Y."/>
            <person name="Wang M."/>
            <person name="Wang L."/>
            <person name="Wei J.-C."/>
        </authorList>
    </citation>
    <scope>NUCLEOTIDE SEQUENCE [LARGE SCALE GENOMIC DNA]</scope>
    <source>
        <strain evidence="4">Z07020 / HMAS-L-300199</strain>
    </source>
</reference>
<feature type="region of interest" description="Disordered" evidence="1">
    <location>
        <begin position="25"/>
        <end position="60"/>
    </location>
</feature>
<dbReference type="PANTHER" id="PTHR35567">
    <property type="entry name" value="MALATE DEHYDROGENASE (AFU_ORTHOLOGUE AFUA_2G13800)"/>
    <property type="match status" value="1"/>
</dbReference>
<name>U1HY95_ENDPU</name>
<dbReference type="AlphaFoldDB" id="U1HY95"/>
<accession>U1HY95</accession>